<evidence type="ECO:0000313" key="12">
    <source>
        <dbReference type="EMBL" id="QBZ81425.1"/>
    </source>
</evidence>
<dbReference type="InterPro" id="IPR017441">
    <property type="entry name" value="Protein_kinase_ATP_BS"/>
</dbReference>
<dbReference type="SUPFAM" id="SSF56112">
    <property type="entry name" value="Protein kinase-like (PK-like)"/>
    <property type="match status" value="1"/>
</dbReference>
<comment type="catalytic activity">
    <reaction evidence="9">
        <text>L-seryl-[protein] + ATP = O-phospho-L-seryl-[protein] + ADP + H(+)</text>
        <dbReference type="Rhea" id="RHEA:17989"/>
        <dbReference type="Rhea" id="RHEA-COMP:9863"/>
        <dbReference type="Rhea" id="RHEA-COMP:11604"/>
        <dbReference type="ChEBI" id="CHEBI:15378"/>
        <dbReference type="ChEBI" id="CHEBI:29999"/>
        <dbReference type="ChEBI" id="CHEBI:30616"/>
        <dbReference type="ChEBI" id="CHEBI:83421"/>
        <dbReference type="ChEBI" id="CHEBI:456216"/>
        <dbReference type="EC" id="2.7.11.1"/>
    </reaction>
</comment>
<dbReference type="PANTHER" id="PTHR44329:SF298">
    <property type="entry name" value="MIXED LINEAGE KINASE DOMAIN-LIKE PROTEIN"/>
    <property type="match status" value="1"/>
</dbReference>
<evidence type="ECO:0000256" key="5">
    <source>
        <dbReference type="ARBA" id="ARBA00022777"/>
    </source>
</evidence>
<organism evidence="12 13">
    <name type="scientific">Pandoravirus celtis</name>
    <dbReference type="NCBI Taxonomy" id="2568002"/>
    <lineage>
        <taxon>Viruses</taxon>
        <taxon>Pandoravirus</taxon>
    </lineage>
</organism>
<dbReference type="EMBL" id="MK174290">
    <property type="protein sequence ID" value="QBZ81425.1"/>
    <property type="molecule type" value="Genomic_DNA"/>
</dbReference>
<feature type="binding site" evidence="10">
    <location>
        <position position="40"/>
    </location>
    <ligand>
        <name>ATP</name>
        <dbReference type="ChEBI" id="CHEBI:30616"/>
    </ligand>
</feature>
<dbReference type="InterPro" id="IPR051681">
    <property type="entry name" value="Ser/Thr_Kinases-Pseudokinases"/>
</dbReference>
<evidence type="ECO:0000256" key="2">
    <source>
        <dbReference type="ARBA" id="ARBA00022527"/>
    </source>
</evidence>
<evidence type="ECO:0000256" key="8">
    <source>
        <dbReference type="ARBA" id="ARBA00047899"/>
    </source>
</evidence>
<sequence>MARWVIDFADIFIARAEPIGAGSYGVVYRGRWKGVDVAVKRFPKQSLTERAALDFRAEVAFLSELSHPNVVLFIGACVQAPNLCVVTEYVARGSLSGVLAGASGQRLALACGCACCGRQPRALPTCTASSRPLCIATSRAATCWSTRTTASRWPTLGWRASRRKTPR</sequence>
<evidence type="ECO:0000256" key="6">
    <source>
        <dbReference type="ARBA" id="ARBA00022840"/>
    </source>
</evidence>
<dbReference type="Proteomes" id="UP001237152">
    <property type="component" value="Segment"/>
</dbReference>
<keyword evidence="6 10" id="KW-0067">ATP-binding</keyword>
<dbReference type="PANTHER" id="PTHR44329">
    <property type="entry name" value="SERINE/THREONINE-PROTEIN KINASE TNNI3K-RELATED"/>
    <property type="match status" value="1"/>
</dbReference>
<accession>A0A4D6EI03</accession>
<reference evidence="12" key="1">
    <citation type="journal article" date="2019" name="Front. Microbiol.">
        <title>Pandoravirus Celtis Illustrates the Microevolution Processes at Work in the Giant Pandoraviridae Genomes.</title>
        <authorList>
            <person name="Legendre M."/>
            <person name="Alempic J.M."/>
            <person name="Philippe N."/>
            <person name="Lartigue A."/>
            <person name="Jeudy S."/>
            <person name="Poirot O."/>
            <person name="Ta N.T."/>
            <person name="Nin S."/>
            <person name="Coute Y."/>
            <person name="Abergel C."/>
            <person name="Claverie J.M."/>
        </authorList>
    </citation>
    <scope>NUCLEOTIDE SEQUENCE</scope>
</reference>
<evidence type="ECO:0000313" key="13">
    <source>
        <dbReference type="Proteomes" id="UP001237152"/>
    </source>
</evidence>
<evidence type="ECO:0000259" key="11">
    <source>
        <dbReference type="PROSITE" id="PS50011"/>
    </source>
</evidence>
<keyword evidence="4 10" id="KW-0547">Nucleotide-binding</keyword>
<dbReference type="GO" id="GO:0005524">
    <property type="term" value="F:ATP binding"/>
    <property type="evidence" value="ECO:0007669"/>
    <property type="project" value="UniProtKB-UniRule"/>
</dbReference>
<keyword evidence="2" id="KW-0723">Serine/threonine-protein kinase</keyword>
<dbReference type="EC" id="2.7.11.1" evidence="1"/>
<dbReference type="PROSITE" id="PS50011">
    <property type="entry name" value="PROTEIN_KINASE_DOM"/>
    <property type="match status" value="1"/>
</dbReference>
<dbReference type="InterPro" id="IPR000719">
    <property type="entry name" value="Prot_kinase_dom"/>
</dbReference>
<evidence type="ECO:0000256" key="3">
    <source>
        <dbReference type="ARBA" id="ARBA00022679"/>
    </source>
</evidence>
<dbReference type="InterPro" id="IPR011009">
    <property type="entry name" value="Kinase-like_dom_sf"/>
</dbReference>
<evidence type="ECO:0000256" key="10">
    <source>
        <dbReference type="PROSITE-ProRule" id="PRU10141"/>
    </source>
</evidence>
<name>A0A4D6EI03_9VIRU</name>
<evidence type="ECO:0000256" key="7">
    <source>
        <dbReference type="ARBA" id="ARBA00023170"/>
    </source>
</evidence>
<gene>
    <name evidence="12" type="ORF">pclt_cds_838</name>
</gene>
<dbReference type="PROSITE" id="PS00107">
    <property type="entry name" value="PROTEIN_KINASE_ATP"/>
    <property type="match status" value="1"/>
</dbReference>
<keyword evidence="7" id="KW-0675">Receptor</keyword>
<evidence type="ECO:0000256" key="4">
    <source>
        <dbReference type="ARBA" id="ARBA00022741"/>
    </source>
</evidence>
<comment type="catalytic activity">
    <reaction evidence="8">
        <text>L-threonyl-[protein] + ATP = O-phospho-L-threonyl-[protein] + ADP + H(+)</text>
        <dbReference type="Rhea" id="RHEA:46608"/>
        <dbReference type="Rhea" id="RHEA-COMP:11060"/>
        <dbReference type="Rhea" id="RHEA-COMP:11605"/>
        <dbReference type="ChEBI" id="CHEBI:15378"/>
        <dbReference type="ChEBI" id="CHEBI:30013"/>
        <dbReference type="ChEBI" id="CHEBI:30616"/>
        <dbReference type="ChEBI" id="CHEBI:61977"/>
        <dbReference type="ChEBI" id="CHEBI:456216"/>
        <dbReference type="EC" id="2.7.11.1"/>
    </reaction>
</comment>
<dbReference type="Gene3D" id="3.30.200.20">
    <property type="entry name" value="Phosphorylase Kinase, domain 1"/>
    <property type="match status" value="1"/>
</dbReference>
<evidence type="ECO:0000256" key="1">
    <source>
        <dbReference type="ARBA" id="ARBA00012513"/>
    </source>
</evidence>
<dbReference type="InterPro" id="IPR001245">
    <property type="entry name" value="Ser-Thr/Tyr_kinase_cat_dom"/>
</dbReference>
<dbReference type="FunFam" id="3.30.200.20:FF:000060">
    <property type="entry name" value="Serine/threonine-protein kinase isoform 1"/>
    <property type="match status" value="1"/>
</dbReference>
<feature type="domain" description="Protein kinase" evidence="11">
    <location>
        <begin position="13"/>
        <end position="167"/>
    </location>
</feature>
<protein>
    <recommendedName>
        <fullName evidence="1">non-specific serine/threonine protein kinase</fullName>
        <ecNumber evidence="1">2.7.11.1</ecNumber>
    </recommendedName>
</protein>
<keyword evidence="3" id="KW-0808">Transferase</keyword>
<keyword evidence="5 12" id="KW-0418">Kinase</keyword>
<proteinExistence type="predicted"/>
<evidence type="ECO:0000256" key="9">
    <source>
        <dbReference type="ARBA" id="ARBA00048679"/>
    </source>
</evidence>
<dbReference type="Pfam" id="PF07714">
    <property type="entry name" value="PK_Tyr_Ser-Thr"/>
    <property type="match status" value="1"/>
</dbReference>
<dbReference type="GO" id="GO:0004674">
    <property type="term" value="F:protein serine/threonine kinase activity"/>
    <property type="evidence" value="ECO:0007669"/>
    <property type="project" value="UniProtKB-KW"/>
</dbReference>